<comment type="subcellular location">
    <subcellularLocation>
        <location evidence="1">Cytoplasm</location>
        <location evidence="1">Cytoskeleton</location>
        <location evidence="1">Cilium axoneme</location>
    </subcellularLocation>
</comment>
<dbReference type="SUPFAM" id="SSF52047">
    <property type="entry name" value="RNI-like"/>
    <property type="match status" value="1"/>
</dbReference>
<reference evidence="2 3" key="1">
    <citation type="journal article" date="2013" name="BMC Genomics">
        <title>Reconstruction of the lipid metabolism for the microalga Monoraphidium neglectum from its genome sequence reveals characteristics suitable for biofuel production.</title>
        <authorList>
            <person name="Bogen C."/>
            <person name="Al-Dilaimi A."/>
            <person name="Albersmeier A."/>
            <person name="Wichmann J."/>
            <person name="Grundmann M."/>
            <person name="Rupp O."/>
            <person name="Lauersen K.J."/>
            <person name="Blifernez-Klassen O."/>
            <person name="Kalinowski J."/>
            <person name="Goesmann A."/>
            <person name="Mussgnug J.H."/>
            <person name="Kruse O."/>
        </authorList>
    </citation>
    <scope>NUCLEOTIDE SEQUENCE [LARGE SCALE GENOMIC DNA]</scope>
    <source>
        <strain evidence="2 3">SAG 48.87</strain>
    </source>
</reference>
<dbReference type="RefSeq" id="XP_013895590.1">
    <property type="nucleotide sequence ID" value="XM_014040136.1"/>
</dbReference>
<dbReference type="GO" id="GO:0006913">
    <property type="term" value="P:nucleocytoplasmic transport"/>
    <property type="evidence" value="ECO:0007669"/>
    <property type="project" value="TreeGrafter"/>
</dbReference>
<name>A0A0D2MPG2_9CHLO</name>
<dbReference type="InterPro" id="IPR027038">
    <property type="entry name" value="RanGap"/>
</dbReference>
<dbReference type="InterPro" id="IPR001611">
    <property type="entry name" value="Leu-rich_rpt"/>
</dbReference>
<dbReference type="AlphaFoldDB" id="A0A0D2MPG2"/>
<dbReference type="InterPro" id="IPR032675">
    <property type="entry name" value="LRR_dom_sf"/>
</dbReference>
<dbReference type="Pfam" id="PF13516">
    <property type="entry name" value="LRR_6"/>
    <property type="match status" value="3"/>
</dbReference>
<evidence type="ECO:0000313" key="2">
    <source>
        <dbReference type="EMBL" id="KIY96570.1"/>
    </source>
</evidence>
<proteinExistence type="predicted"/>
<dbReference type="EMBL" id="KK102940">
    <property type="protein sequence ID" value="KIY96570.1"/>
    <property type="molecule type" value="Genomic_DNA"/>
</dbReference>
<dbReference type="KEGG" id="mng:MNEG_11394"/>
<gene>
    <name evidence="2" type="ORF">MNEG_11394</name>
</gene>
<dbReference type="GO" id="GO:0005930">
    <property type="term" value="C:axoneme"/>
    <property type="evidence" value="ECO:0007669"/>
    <property type="project" value="UniProtKB-SubCell"/>
</dbReference>
<dbReference type="PANTHER" id="PTHR24113:SF15">
    <property type="entry name" value="NACHT DOMAIN-CONTAINING PROTEIN"/>
    <property type="match status" value="1"/>
</dbReference>
<dbReference type="GO" id="GO:0005096">
    <property type="term" value="F:GTPase activator activity"/>
    <property type="evidence" value="ECO:0007669"/>
    <property type="project" value="InterPro"/>
</dbReference>
<feature type="non-terminal residue" evidence="2">
    <location>
        <position position="1"/>
    </location>
</feature>
<sequence>ELALSRPAPKTFGALGRATHLTALSSLRLCGALRGALGHGLADGRLECLLGRGAPFLSTLRSLSLDACELGGGGLAPLRDAPLLRLQSLSLSCNGLTDTDAGDLAAAPLPVLTRLDLSGNAISALGLEFILEAEWARGLRSLSLALCPIGNCGVAALGDAPALTALADLELGFTGITDAALWYFQGAPWVPALTRLDLRGNPRLGRNPFFWEAFCIQPLPALRTLDVSASAPLHPSAASLLAAAVWLPQLEVLRVQGWDALSLTSRLATGKRPLPALEASPALAAVVRQTGYANRKEMLAWRARWRASRPLKLRTRLMDPKSSLTVNSVT</sequence>
<dbReference type="Proteomes" id="UP000054498">
    <property type="component" value="Unassembled WGS sequence"/>
</dbReference>
<organism evidence="2 3">
    <name type="scientific">Monoraphidium neglectum</name>
    <dbReference type="NCBI Taxonomy" id="145388"/>
    <lineage>
        <taxon>Eukaryota</taxon>
        <taxon>Viridiplantae</taxon>
        <taxon>Chlorophyta</taxon>
        <taxon>core chlorophytes</taxon>
        <taxon>Chlorophyceae</taxon>
        <taxon>CS clade</taxon>
        <taxon>Sphaeropleales</taxon>
        <taxon>Selenastraceae</taxon>
        <taxon>Monoraphidium</taxon>
    </lineage>
</organism>
<dbReference type="GO" id="GO:0005634">
    <property type="term" value="C:nucleus"/>
    <property type="evidence" value="ECO:0007669"/>
    <property type="project" value="TreeGrafter"/>
</dbReference>
<dbReference type="GO" id="GO:0005829">
    <property type="term" value="C:cytosol"/>
    <property type="evidence" value="ECO:0007669"/>
    <property type="project" value="TreeGrafter"/>
</dbReference>
<dbReference type="Gene3D" id="3.80.10.10">
    <property type="entry name" value="Ribonuclease Inhibitor"/>
    <property type="match status" value="1"/>
</dbReference>
<dbReference type="PANTHER" id="PTHR24113">
    <property type="entry name" value="RAN GTPASE-ACTIVATING PROTEIN 1"/>
    <property type="match status" value="1"/>
</dbReference>
<accession>A0A0D2MPG2</accession>
<dbReference type="GO" id="GO:0048471">
    <property type="term" value="C:perinuclear region of cytoplasm"/>
    <property type="evidence" value="ECO:0007669"/>
    <property type="project" value="TreeGrafter"/>
</dbReference>
<dbReference type="GO" id="GO:0031267">
    <property type="term" value="F:small GTPase binding"/>
    <property type="evidence" value="ECO:0007669"/>
    <property type="project" value="TreeGrafter"/>
</dbReference>
<dbReference type="GeneID" id="25728652"/>
<protein>
    <submittedName>
        <fullName evidence="2">Uncharacterized protein</fullName>
    </submittedName>
</protein>
<evidence type="ECO:0000256" key="1">
    <source>
        <dbReference type="ARBA" id="ARBA00004430"/>
    </source>
</evidence>
<keyword evidence="3" id="KW-1185">Reference proteome</keyword>
<evidence type="ECO:0000313" key="3">
    <source>
        <dbReference type="Proteomes" id="UP000054498"/>
    </source>
</evidence>